<dbReference type="InterPro" id="IPR018303">
    <property type="entry name" value="ATPase_P-typ_P_site"/>
</dbReference>
<comment type="subcellular location">
    <subcellularLocation>
        <location evidence="12">Cell membrane</location>
    </subcellularLocation>
    <subcellularLocation>
        <location evidence="1">Membrane</location>
        <topology evidence="1">Multi-pass membrane protein</topology>
    </subcellularLocation>
</comment>
<dbReference type="PRINTS" id="PR00119">
    <property type="entry name" value="CATATPASE"/>
</dbReference>
<dbReference type="OrthoDB" id="8552908at2"/>
<keyword evidence="7" id="KW-1278">Translocase</keyword>
<dbReference type="Gene3D" id="3.30.70.100">
    <property type="match status" value="1"/>
</dbReference>
<keyword evidence="5 12" id="KW-0547">Nucleotide-binding</keyword>
<dbReference type="FunFam" id="2.70.150.10:FF:000002">
    <property type="entry name" value="Copper-transporting ATPase 1, putative"/>
    <property type="match status" value="1"/>
</dbReference>
<evidence type="ECO:0000256" key="5">
    <source>
        <dbReference type="ARBA" id="ARBA00022741"/>
    </source>
</evidence>
<dbReference type="InterPro" id="IPR023299">
    <property type="entry name" value="ATPase_P-typ_cyto_dom_N"/>
</dbReference>
<dbReference type="GO" id="GO:0005524">
    <property type="term" value="F:ATP binding"/>
    <property type="evidence" value="ECO:0007669"/>
    <property type="project" value="UniProtKB-UniRule"/>
</dbReference>
<evidence type="ECO:0000313" key="15">
    <source>
        <dbReference type="Proteomes" id="UP000472580"/>
    </source>
</evidence>
<keyword evidence="6 12" id="KW-0067">ATP-binding</keyword>
<dbReference type="GO" id="GO:0016887">
    <property type="term" value="F:ATP hydrolysis activity"/>
    <property type="evidence" value="ECO:0007669"/>
    <property type="project" value="InterPro"/>
</dbReference>
<keyword evidence="9 12" id="KW-0472">Membrane</keyword>
<evidence type="ECO:0000256" key="1">
    <source>
        <dbReference type="ARBA" id="ARBA00004141"/>
    </source>
</evidence>
<dbReference type="InterPro" id="IPR027256">
    <property type="entry name" value="P-typ_ATPase_IB"/>
</dbReference>
<dbReference type="SUPFAM" id="SSF55008">
    <property type="entry name" value="HMA, heavy metal-associated domain"/>
    <property type="match status" value="1"/>
</dbReference>
<keyword evidence="3 12" id="KW-0812">Transmembrane</keyword>
<dbReference type="PROSITE" id="PS50846">
    <property type="entry name" value="HMA_2"/>
    <property type="match status" value="1"/>
</dbReference>
<comment type="similarity">
    <text evidence="2 12">Belongs to the cation transport ATPase (P-type) (TC 3.A.3) family. Type IB subfamily.</text>
</comment>
<dbReference type="PROSITE" id="PS00154">
    <property type="entry name" value="ATPASE_E1_E2"/>
    <property type="match status" value="1"/>
</dbReference>
<dbReference type="CDD" id="cd00371">
    <property type="entry name" value="HMA"/>
    <property type="match status" value="1"/>
</dbReference>
<dbReference type="SUPFAM" id="SSF81653">
    <property type="entry name" value="Calcium ATPase, transduction domain A"/>
    <property type="match status" value="1"/>
</dbReference>
<feature type="transmembrane region" description="Helical" evidence="12">
    <location>
        <begin position="178"/>
        <end position="196"/>
    </location>
</feature>
<dbReference type="SFLD" id="SFLDS00003">
    <property type="entry name" value="Haloacid_Dehalogenase"/>
    <property type="match status" value="1"/>
</dbReference>
<feature type="transmembrane region" description="Helical" evidence="12">
    <location>
        <begin position="380"/>
        <end position="400"/>
    </location>
</feature>
<dbReference type="RefSeq" id="WP_160334551.1">
    <property type="nucleotide sequence ID" value="NZ_CALPCR010000002.1"/>
</dbReference>
<dbReference type="InterPro" id="IPR036163">
    <property type="entry name" value="HMA_dom_sf"/>
</dbReference>
<keyword evidence="15" id="KW-1185">Reference proteome</keyword>
<feature type="transmembrane region" description="Helical" evidence="12">
    <location>
        <begin position="154"/>
        <end position="172"/>
    </location>
</feature>
<dbReference type="Gene3D" id="3.40.50.1000">
    <property type="entry name" value="HAD superfamily/HAD-like"/>
    <property type="match status" value="1"/>
</dbReference>
<evidence type="ECO:0000256" key="4">
    <source>
        <dbReference type="ARBA" id="ARBA00022723"/>
    </source>
</evidence>
<dbReference type="SUPFAM" id="SSF81665">
    <property type="entry name" value="Calcium ATPase, transmembrane domain M"/>
    <property type="match status" value="1"/>
</dbReference>
<dbReference type="InterPro" id="IPR059000">
    <property type="entry name" value="ATPase_P-type_domA"/>
</dbReference>
<dbReference type="SFLD" id="SFLDF00027">
    <property type="entry name" value="p-type_atpase"/>
    <property type="match status" value="1"/>
</dbReference>
<dbReference type="AlphaFoldDB" id="A0A6L6YEL1"/>
<dbReference type="EMBL" id="WSRP01000005">
    <property type="protein sequence ID" value="MVX56070.1"/>
    <property type="molecule type" value="Genomic_DNA"/>
</dbReference>
<dbReference type="InterPro" id="IPR001757">
    <property type="entry name" value="P_typ_ATPase"/>
</dbReference>
<dbReference type="Pfam" id="PF00122">
    <property type="entry name" value="E1-E2_ATPase"/>
    <property type="match status" value="1"/>
</dbReference>
<dbReference type="InterPro" id="IPR051014">
    <property type="entry name" value="Cation_Transport_ATPase_IB"/>
</dbReference>
<dbReference type="InterPro" id="IPR023214">
    <property type="entry name" value="HAD_sf"/>
</dbReference>
<feature type="transmembrane region" description="Helical" evidence="12">
    <location>
        <begin position="717"/>
        <end position="739"/>
    </location>
</feature>
<name>A0A6L6YEL1_9BURK</name>
<keyword evidence="8 12" id="KW-1133">Transmembrane helix</keyword>
<dbReference type="SUPFAM" id="SSF56784">
    <property type="entry name" value="HAD-like"/>
    <property type="match status" value="1"/>
</dbReference>
<dbReference type="Pfam" id="PF00702">
    <property type="entry name" value="Hydrolase"/>
    <property type="match status" value="1"/>
</dbReference>
<protein>
    <recommendedName>
        <fullName evidence="10">P-type Zn(2+) transporter</fullName>
        <ecNumber evidence="10">7.2.2.12</ecNumber>
    </recommendedName>
</protein>
<dbReference type="Gene3D" id="3.40.1110.10">
    <property type="entry name" value="Calcium-transporting ATPase, cytoplasmic domain N"/>
    <property type="match status" value="1"/>
</dbReference>
<evidence type="ECO:0000256" key="12">
    <source>
        <dbReference type="RuleBase" id="RU362081"/>
    </source>
</evidence>
<dbReference type="GO" id="GO:0046872">
    <property type="term" value="F:metal ion binding"/>
    <property type="evidence" value="ECO:0007669"/>
    <property type="project" value="UniProtKB-KW"/>
</dbReference>
<keyword evidence="4 12" id="KW-0479">Metal-binding</keyword>
<evidence type="ECO:0000259" key="13">
    <source>
        <dbReference type="PROSITE" id="PS50846"/>
    </source>
</evidence>
<evidence type="ECO:0000256" key="3">
    <source>
        <dbReference type="ARBA" id="ARBA00022692"/>
    </source>
</evidence>
<keyword evidence="12" id="KW-1003">Cell membrane</keyword>
<dbReference type="SFLD" id="SFLDG00002">
    <property type="entry name" value="C1.7:_P-type_atpase_like"/>
    <property type="match status" value="1"/>
</dbReference>
<dbReference type="InterPro" id="IPR023298">
    <property type="entry name" value="ATPase_P-typ_TM_dom_sf"/>
</dbReference>
<proteinExistence type="inferred from homology"/>
<evidence type="ECO:0000256" key="6">
    <source>
        <dbReference type="ARBA" id="ARBA00022840"/>
    </source>
</evidence>
<evidence type="ECO:0000256" key="9">
    <source>
        <dbReference type="ARBA" id="ARBA00023136"/>
    </source>
</evidence>
<evidence type="ECO:0000256" key="2">
    <source>
        <dbReference type="ARBA" id="ARBA00006024"/>
    </source>
</evidence>
<dbReference type="PANTHER" id="PTHR48085">
    <property type="entry name" value="CADMIUM/ZINC-TRANSPORTING ATPASE HMA2-RELATED"/>
    <property type="match status" value="1"/>
</dbReference>
<accession>A0A6L6YEL1</accession>
<feature type="domain" description="HMA" evidence="13">
    <location>
        <begin position="70"/>
        <end position="134"/>
    </location>
</feature>
<dbReference type="NCBIfam" id="TIGR01525">
    <property type="entry name" value="ATPase-IB_hvy"/>
    <property type="match status" value="1"/>
</dbReference>
<gene>
    <name evidence="14" type="ORF">E5987_02465</name>
</gene>
<dbReference type="PANTHER" id="PTHR48085:SF5">
    <property type="entry name" value="CADMIUM_ZINC-TRANSPORTING ATPASE HMA4-RELATED"/>
    <property type="match status" value="1"/>
</dbReference>
<dbReference type="InterPro" id="IPR006121">
    <property type="entry name" value="HMA_dom"/>
</dbReference>
<dbReference type="InterPro" id="IPR008250">
    <property type="entry name" value="ATPase_P-typ_transduc_dom_A_sf"/>
</dbReference>
<evidence type="ECO:0000313" key="14">
    <source>
        <dbReference type="EMBL" id="MVX56070.1"/>
    </source>
</evidence>
<dbReference type="NCBIfam" id="TIGR01494">
    <property type="entry name" value="ATPase_P-type"/>
    <property type="match status" value="2"/>
</dbReference>
<dbReference type="GO" id="GO:0005886">
    <property type="term" value="C:plasma membrane"/>
    <property type="evidence" value="ECO:0007669"/>
    <property type="project" value="UniProtKB-SubCell"/>
</dbReference>
<dbReference type="GO" id="GO:0016463">
    <property type="term" value="F:P-type zinc transporter activity"/>
    <property type="evidence" value="ECO:0007669"/>
    <property type="project" value="UniProtKB-EC"/>
</dbReference>
<organism evidence="14 15">
    <name type="scientific">Parasutterella muris</name>
    <dbReference type="NCBI Taxonomy" id="2565572"/>
    <lineage>
        <taxon>Bacteria</taxon>
        <taxon>Pseudomonadati</taxon>
        <taxon>Pseudomonadota</taxon>
        <taxon>Betaproteobacteria</taxon>
        <taxon>Burkholderiales</taxon>
        <taxon>Sutterellaceae</taxon>
        <taxon>Parasutterella</taxon>
    </lineage>
</organism>
<dbReference type="Proteomes" id="UP000472580">
    <property type="component" value="Unassembled WGS sequence"/>
</dbReference>
<evidence type="ECO:0000256" key="11">
    <source>
        <dbReference type="ARBA" id="ARBA00047308"/>
    </source>
</evidence>
<dbReference type="Gene3D" id="2.70.150.10">
    <property type="entry name" value="Calcium-transporting ATPase, cytoplasmic transduction domain A"/>
    <property type="match status" value="1"/>
</dbReference>
<reference evidence="14 15" key="1">
    <citation type="submission" date="2019-12" db="EMBL/GenBank/DDBJ databases">
        <title>Microbes associate with the intestines of laboratory mice.</title>
        <authorList>
            <person name="Navarre W."/>
            <person name="Wong E."/>
        </authorList>
    </citation>
    <scope>NUCLEOTIDE SEQUENCE [LARGE SCALE GENOMIC DNA]</scope>
    <source>
        <strain evidence="14 15">NM82_D38</strain>
    </source>
</reference>
<evidence type="ECO:0000256" key="10">
    <source>
        <dbReference type="ARBA" id="ARBA00039097"/>
    </source>
</evidence>
<dbReference type="GO" id="GO:0015086">
    <property type="term" value="F:cadmium ion transmembrane transporter activity"/>
    <property type="evidence" value="ECO:0007669"/>
    <property type="project" value="TreeGrafter"/>
</dbReference>
<sequence>MDTDWDVSGVTPDQYRLLFSVLGGLAGVKDVGLNPDGLRIIHTPEALPSIEKAFQANGLKLKRNVDQTKETSQIHIAQMDCPTEEGLIRQKLGKMKGVGGLQFNLMNRVLTVSYPPGTLPEILAAIRSLDYTPEVIDGKKTQALSEFKPTQIPWWRYILAIVVAAGSEVSELLGANEYLTLALAIIAIVMVGLGTYKKGIIAIRNFNFNMNALMSVAVTGALIIGSWPEAAMVMVLFELSEAIEQLSLDKARGAIRSLLSLAPQTANVLKNGKVVEIPANEVKVGDELRVMPGERLAVDGVVVKGSTSIDQSPITGESMPVEKNPGDQVFAGTINKNGEILYRAESSVADSMPSRIISAIESAQSSRAPTQRFVDKFAKIYTPTVFVIALFCAIVPPLFFQQDWLEWIYKGLTLLVIACPCALVISTPVTIVSGLAAAARRGILIKGGVYLEKGRTLKSVAFDKTGTLTKGKPSVLVYETVDLNADSAAILKLAAALAYRNDHPVSKAVAELAASKAIPREDVSEVHGFFAVPGQGVVGEIDGTEYYLGNIKGLDRYLLQSQMVRDKVSVLANNGCSPLILASSKKVLAYFGVADSIKETSPEALKSLKELGIKTIMLTGDNDKAAKAVGSKVGVDRVNGNLLPEEKQQLVQQIAKKEPVGMVGDGINDAPALARADIGFAMGAAGTDTAIETADVALMDDDLRKLPEFIRLSKRTYALLMQNIAIALGIKFVFFILTLVGIGTMWMAVFADTGTCLIVVANGMRMLRWRG</sequence>
<dbReference type="InterPro" id="IPR036412">
    <property type="entry name" value="HAD-like_sf"/>
</dbReference>
<comment type="catalytic activity">
    <reaction evidence="11">
        <text>Zn(2+)(in) + ATP + H2O = Zn(2+)(out) + ADP + phosphate + H(+)</text>
        <dbReference type="Rhea" id="RHEA:20621"/>
        <dbReference type="ChEBI" id="CHEBI:15377"/>
        <dbReference type="ChEBI" id="CHEBI:15378"/>
        <dbReference type="ChEBI" id="CHEBI:29105"/>
        <dbReference type="ChEBI" id="CHEBI:30616"/>
        <dbReference type="ChEBI" id="CHEBI:43474"/>
        <dbReference type="ChEBI" id="CHEBI:456216"/>
        <dbReference type="EC" id="7.2.2.12"/>
    </reaction>
</comment>
<dbReference type="EC" id="7.2.2.12" evidence="10"/>
<evidence type="ECO:0000256" key="8">
    <source>
        <dbReference type="ARBA" id="ARBA00022989"/>
    </source>
</evidence>
<evidence type="ECO:0000256" key="7">
    <source>
        <dbReference type="ARBA" id="ARBA00022967"/>
    </source>
</evidence>
<feature type="transmembrane region" description="Helical" evidence="12">
    <location>
        <begin position="412"/>
        <end position="438"/>
    </location>
</feature>
<comment type="caution">
    <text evidence="14">The sequence shown here is derived from an EMBL/GenBank/DDBJ whole genome shotgun (WGS) entry which is preliminary data.</text>
</comment>
<dbReference type="PRINTS" id="PR00941">
    <property type="entry name" value="CDATPASE"/>
</dbReference>
<dbReference type="InterPro" id="IPR044492">
    <property type="entry name" value="P_typ_ATPase_HD_dom"/>
</dbReference>